<evidence type="ECO:0000256" key="1">
    <source>
        <dbReference type="ARBA" id="ARBA00009820"/>
    </source>
</evidence>
<dbReference type="Gene3D" id="2.120.10.30">
    <property type="entry name" value="TolB, C-terminal domain"/>
    <property type="match status" value="3"/>
</dbReference>
<comment type="caution">
    <text evidence="4">The sequence shown here is derived from an EMBL/GenBank/DDBJ whole genome shotgun (WGS) entry which is preliminary data.</text>
</comment>
<evidence type="ECO:0000259" key="3">
    <source>
        <dbReference type="Pfam" id="PF01979"/>
    </source>
</evidence>
<dbReference type="Gene3D" id="3.20.20.140">
    <property type="entry name" value="Metal-dependent hydrolases"/>
    <property type="match status" value="1"/>
</dbReference>
<dbReference type="Pfam" id="PF07676">
    <property type="entry name" value="PD40"/>
    <property type="match status" value="5"/>
</dbReference>
<gene>
    <name evidence="4" type="ORF">NM125_09430</name>
</gene>
<keyword evidence="5" id="KW-1185">Reference proteome</keyword>
<dbReference type="PANTHER" id="PTHR36842">
    <property type="entry name" value="PROTEIN TOLB HOMOLOG"/>
    <property type="match status" value="1"/>
</dbReference>
<dbReference type="AlphaFoldDB" id="A0A9X2RGX5"/>
<feature type="signal peptide" evidence="2">
    <location>
        <begin position="1"/>
        <end position="18"/>
    </location>
</feature>
<feature type="domain" description="Amidohydrolase-related" evidence="3">
    <location>
        <begin position="706"/>
        <end position="1040"/>
    </location>
</feature>
<dbReference type="Proteomes" id="UP001139125">
    <property type="component" value="Unassembled WGS sequence"/>
</dbReference>
<dbReference type="InterPro" id="IPR011659">
    <property type="entry name" value="WD40"/>
</dbReference>
<dbReference type="RefSeq" id="WP_255134655.1">
    <property type="nucleotide sequence ID" value="NZ_JANDBC010000001.1"/>
</dbReference>
<dbReference type="SUPFAM" id="SSF69304">
    <property type="entry name" value="Tricorn protease N-terminal domain"/>
    <property type="match status" value="2"/>
</dbReference>
<dbReference type="PANTHER" id="PTHR36842:SF1">
    <property type="entry name" value="PROTEIN TOLB"/>
    <property type="match status" value="1"/>
</dbReference>
<dbReference type="SUPFAM" id="SSF51338">
    <property type="entry name" value="Composite domain of metallo-dependent hydrolases"/>
    <property type="match status" value="1"/>
</dbReference>
<dbReference type="SUPFAM" id="SSF51556">
    <property type="entry name" value="Metallo-dependent hydrolases"/>
    <property type="match status" value="1"/>
</dbReference>
<name>A0A9X2RGX5_9BACT</name>
<dbReference type="Gene3D" id="2.30.40.10">
    <property type="entry name" value="Urease, subunit C, domain 1"/>
    <property type="match status" value="1"/>
</dbReference>
<accession>A0A9X2RGX5</accession>
<dbReference type="GO" id="GO:0016810">
    <property type="term" value="F:hydrolase activity, acting on carbon-nitrogen (but not peptide) bonds"/>
    <property type="evidence" value="ECO:0007669"/>
    <property type="project" value="InterPro"/>
</dbReference>
<dbReference type="InterPro" id="IPR011059">
    <property type="entry name" value="Metal-dep_hydrolase_composite"/>
</dbReference>
<dbReference type="EMBL" id="JANDBC010000001">
    <property type="protein sequence ID" value="MCP9291793.1"/>
    <property type="molecule type" value="Genomic_DNA"/>
</dbReference>
<dbReference type="InterPro" id="IPR006680">
    <property type="entry name" value="Amidohydro-rel"/>
</dbReference>
<reference evidence="4" key="1">
    <citation type="submission" date="2022-06" db="EMBL/GenBank/DDBJ databases">
        <title>Gracilimonas sp. CAU 1638 isolated from sea sediment.</title>
        <authorList>
            <person name="Kim W."/>
        </authorList>
    </citation>
    <scope>NUCLEOTIDE SEQUENCE</scope>
    <source>
        <strain evidence="4">CAU 1638</strain>
    </source>
</reference>
<evidence type="ECO:0000313" key="4">
    <source>
        <dbReference type="EMBL" id="MCP9291793.1"/>
    </source>
</evidence>
<comment type="similarity">
    <text evidence="1">Belongs to the TolB family.</text>
</comment>
<evidence type="ECO:0000256" key="2">
    <source>
        <dbReference type="SAM" id="SignalP"/>
    </source>
</evidence>
<dbReference type="InterPro" id="IPR032466">
    <property type="entry name" value="Metal_Hydrolase"/>
</dbReference>
<protein>
    <submittedName>
        <fullName evidence="4">Amidohydrolase family protein</fullName>
    </submittedName>
</protein>
<dbReference type="InterPro" id="IPR011042">
    <property type="entry name" value="6-blade_b-propeller_TolB-like"/>
</dbReference>
<evidence type="ECO:0000313" key="5">
    <source>
        <dbReference type="Proteomes" id="UP001139125"/>
    </source>
</evidence>
<keyword evidence="2" id="KW-0732">Signal</keyword>
<dbReference type="Pfam" id="PF01979">
    <property type="entry name" value="Amidohydro_1"/>
    <property type="match status" value="1"/>
</dbReference>
<proteinExistence type="inferred from homology"/>
<organism evidence="4 5">
    <name type="scientific">Gracilimonas sediminicola</name>
    <dbReference type="NCBI Taxonomy" id="2952158"/>
    <lineage>
        <taxon>Bacteria</taxon>
        <taxon>Pseudomonadati</taxon>
        <taxon>Balneolota</taxon>
        <taxon>Balneolia</taxon>
        <taxon>Balneolales</taxon>
        <taxon>Balneolaceae</taxon>
        <taxon>Gracilimonas</taxon>
    </lineage>
</organism>
<sequence length="1090" mass="121411">MRPLLTLLLFLSSSFLTAAQDKWDVTNPPLGDSTHVSFTTDEGTWMNLDVSPDGQEIVFDLLGDIYIMSVNGGDATLLRGGHAYEVQPRFSPDGMHISFTSDAGGGDNIWVMDLDGKNARQVTDESFRLLNNAVWTPDGEYIIAKKHFSSTRSLGAGEIWMYHKSGGSGIQLVEKANAQQDIGEPWVSPDGRYVYYSQDVYPGGFFQYNKDPNSQIYAIKRYDREEGEIETVTGGNGGAIRPQISPDGETLAFVRRVRTKSVLYLRDLDTGREYPVFDNLSKDMQEAWAIFGPYANFNWLPDNRHIIIWANGKINKVDTRTGESEIIPFEVESSHNIVKAVRFKQDIAPDQFRVKAVRQLVTSPDGRNLVWSAAGYLWTKLLPDGTPRRVTNSTDFEFEPSFSPDGKSITYVSWSDENMGAVNVVQLNSGQRTSTPTKVTSEKGIYREPRFSPDGNTIVFRKESGNGQQGFVHTLNPGIYTIPARGGTETMITDEGAMPRFNAKGDRIYYQTGGYIFGAINKSYKSVNLRGEDEQTHFTSSYGHEFVPSPDGEWMAFSNLHKVYIAPIPKTGKTIELEPNTKSVPVKQVSSEAGYHMHWSAESDKLHWTLGEEYFTVDLKETFSFVDGAPDSLPEPPSTGKKLELDLETYVPEGSIAFTNARIITMQGDTVLENASILVEGNRIAAMGTDIQIPSSAKVIDASGKTIMPGIVDVHAHIGNFRLGVSPQQQWEYYANLAYGVTTAHDPSSNSEMIFSHAEAIKAGHMVGPRVFSTGVILYGADGSIKTEINSYEDALFALERTKAWGAFSVKSYNQPRRNQRQQVIKAAQELEMMVMPEGGSTFTHNMSMILDGHTGIEHNIPVAPLYKDVIQLWGASETGYTPTHVVNYGSKSGEYYFYQKNNVWENEKLLTFTPRGVIDPRSRHRTMIPDEEYENGHILTAESDKMLADAGVKVNLGAHGQLQGLGAHWELWMFEQGGMSNMEALRVATLNGAHYLGMDHKIGSLKVGKLADLIVLDENPLEDIRNTNSVTYTMVNGRLFDAATMNEVGNQPKERLPFWWERDGYRDEFDWHAITLEAAGLQCTCFGSH</sequence>
<feature type="chain" id="PRO_5040940090" evidence="2">
    <location>
        <begin position="19"/>
        <end position="1090"/>
    </location>
</feature>